<dbReference type="Proteomes" id="UP000198669">
    <property type="component" value="Unassembled WGS sequence"/>
</dbReference>
<feature type="transmembrane region" description="Helical" evidence="1">
    <location>
        <begin position="6"/>
        <end position="25"/>
    </location>
</feature>
<gene>
    <name evidence="2" type="ORF">BHR79_00195</name>
    <name evidence="3" type="ORF">EFE40_10110</name>
    <name evidence="4" type="ORF">SAMN04515625_1742</name>
</gene>
<dbReference type="EMBL" id="FNMU01000005">
    <property type="protein sequence ID" value="SDW84923.1"/>
    <property type="molecule type" value="Genomic_DNA"/>
</dbReference>
<evidence type="ECO:0000313" key="4">
    <source>
        <dbReference type="EMBL" id="SDW84923.1"/>
    </source>
</evidence>
<dbReference type="AlphaFoldDB" id="A0A1L3PZW7"/>
<dbReference type="PANTHER" id="PTHR43801">
    <property type="entry name" value="NUCLEOTIDE-BINDING PROTEIN-RELATED"/>
    <property type="match status" value="1"/>
</dbReference>
<evidence type="ECO:0000313" key="2">
    <source>
        <dbReference type="EMBL" id="APH38051.1"/>
    </source>
</evidence>
<reference evidence="2 5" key="1">
    <citation type="submission" date="2016-10" db="EMBL/GenBank/DDBJ databases">
        <title>Methanohalophilus halophilus.</title>
        <authorList>
            <person name="L'haridon S."/>
        </authorList>
    </citation>
    <scope>NUCLEOTIDE SEQUENCE [LARGE SCALE GENOMIC DNA]</scope>
    <source>
        <strain evidence="2 5">Z-7982</strain>
    </source>
</reference>
<dbReference type="InterPro" id="IPR002829">
    <property type="entry name" value="DUF116"/>
</dbReference>
<dbReference type="RefSeq" id="WP_072560165.1">
    <property type="nucleotide sequence ID" value="NZ_CP017921.1"/>
</dbReference>
<keyword evidence="1" id="KW-1133">Transmembrane helix</keyword>
<evidence type="ECO:0000313" key="5">
    <source>
        <dbReference type="Proteomes" id="UP000186879"/>
    </source>
</evidence>
<accession>A0A1L3PZW7</accession>
<keyword evidence="5" id="KW-1185">Reference proteome</keyword>
<evidence type="ECO:0000313" key="7">
    <source>
        <dbReference type="Proteomes" id="UP000267921"/>
    </source>
</evidence>
<protein>
    <submittedName>
        <fullName evidence="3">DUF116 domain-containing protein</fullName>
    </submittedName>
    <submittedName>
        <fullName evidence="2">Polyprenyl synthetase</fullName>
    </submittedName>
</protein>
<keyword evidence="1" id="KW-0812">Transmembrane</keyword>
<proteinExistence type="predicted"/>
<dbReference type="EMBL" id="RJJG01000009">
    <property type="protein sequence ID" value="RNI07283.1"/>
    <property type="molecule type" value="Genomic_DNA"/>
</dbReference>
<keyword evidence="1" id="KW-0472">Membrane</keyword>
<evidence type="ECO:0000313" key="6">
    <source>
        <dbReference type="Proteomes" id="UP000198669"/>
    </source>
</evidence>
<sequence>MYDLIGKLLIGFVAISVLLSSLALFVSRISLNRHVRLAGMFAWILDLFYLPIKYFFCKLSDPRILDSWMVSLKNIAHYHAFGRTRNRIMLLPHCMRFLDCPAYSSRYGIQCKECGRCIVGQLKRDAQKYGYRFYIITGSSFVKHVLKEKPADGILVVGCNYEINKGMRFLRGKGVIAYGVPLESDGCYNTSISYEKIAGILEEFGPADNSL</sequence>
<evidence type="ECO:0000256" key="1">
    <source>
        <dbReference type="SAM" id="Phobius"/>
    </source>
</evidence>
<dbReference type="PIRSF" id="PIRSF006594">
    <property type="entry name" value="UCP006594"/>
    <property type="match status" value="1"/>
</dbReference>
<dbReference type="GeneID" id="30582124"/>
<dbReference type="Pfam" id="PF01976">
    <property type="entry name" value="DUF116"/>
    <property type="match status" value="1"/>
</dbReference>
<dbReference type="Proteomes" id="UP000186879">
    <property type="component" value="Chromosome"/>
</dbReference>
<reference evidence="4 6" key="2">
    <citation type="submission" date="2016-10" db="EMBL/GenBank/DDBJ databases">
        <authorList>
            <person name="de Groot N.N."/>
        </authorList>
    </citation>
    <scope>NUCLEOTIDE SEQUENCE [LARGE SCALE GENOMIC DNA]</scope>
    <source>
        <strain evidence="4 6">Z-7982</strain>
    </source>
</reference>
<dbReference type="KEGG" id="mhaz:BHR79_00195"/>
<organism evidence="2 5">
    <name type="scientific">Methanohalophilus halophilus</name>
    <dbReference type="NCBI Taxonomy" id="2177"/>
    <lineage>
        <taxon>Archaea</taxon>
        <taxon>Methanobacteriati</taxon>
        <taxon>Methanobacteriota</taxon>
        <taxon>Stenosarchaea group</taxon>
        <taxon>Methanomicrobia</taxon>
        <taxon>Methanosarcinales</taxon>
        <taxon>Methanosarcinaceae</taxon>
        <taxon>Methanohalophilus</taxon>
    </lineage>
</organism>
<name>A0A1L3PZW7_9EURY</name>
<dbReference type="OrthoDB" id="120943at2157"/>
<evidence type="ECO:0000313" key="3">
    <source>
        <dbReference type="EMBL" id="RNI07283.1"/>
    </source>
</evidence>
<feature type="transmembrane region" description="Helical" evidence="1">
    <location>
        <begin position="37"/>
        <end position="56"/>
    </location>
</feature>
<dbReference type="EMBL" id="CP017921">
    <property type="protein sequence ID" value="APH38051.1"/>
    <property type="molecule type" value="Genomic_DNA"/>
</dbReference>
<reference evidence="3 7" key="3">
    <citation type="submission" date="2018-10" db="EMBL/GenBank/DDBJ databases">
        <title>Cultivation of a novel Methanohalophilus strain from Kebrit Deep of the Red Sea and a genomic comparison of members of the genus Methanohalophilus.</title>
        <authorList>
            <person name="Guan Y."/>
            <person name="Ngugi D.K."/>
            <person name="Stingl U."/>
        </authorList>
    </citation>
    <scope>NUCLEOTIDE SEQUENCE [LARGE SCALE GENOMIC DNA]</scope>
    <source>
        <strain evidence="3 7">DSM 3094</strain>
    </source>
</reference>
<dbReference type="STRING" id="2177.BHR79_00195"/>
<dbReference type="Proteomes" id="UP000267921">
    <property type="component" value="Unassembled WGS sequence"/>
</dbReference>
<dbReference type="PANTHER" id="PTHR43801:SF1">
    <property type="entry name" value="POLYPRENYL SYNTHETASE"/>
    <property type="match status" value="1"/>
</dbReference>